<dbReference type="AlphaFoldDB" id="A0A8J9VRG3"/>
<dbReference type="Proteomes" id="UP000838878">
    <property type="component" value="Chromosome 7"/>
</dbReference>
<gene>
    <name evidence="3" type="ORF">BINO364_LOCUS13922</name>
</gene>
<feature type="transmembrane region" description="Helical" evidence="2">
    <location>
        <begin position="159"/>
        <end position="181"/>
    </location>
</feature>
<feature type="non-terminal residue" evidence="3">
    <location>
        <position position="195"/>
    </location>
</feature>
<evidence type="ECO:0000256" key="1">
    <source>
        <dbReference type="SAM" id="MobiDB-lite"/>
    </source>
</evidence>
<keyword evidence="2" id="KW-0472">Membrane</keyword>
<evidence type="ECO:0000313" key="3">
    <source>
        <dbReference type="EMBL" id="CAH0728743.1"/>
    </source>
</evidence>
<sequence>MDIKTSISSQEWHIPRPSLASNNGSISDARSRGGSASSQGSSSNHSTHSVSSGSQLLSAAHLSRMNGKNSLQECGISQTQSRYMGIEKKPTMANAVVSIPEESRDPTDTFWSDVKRGSNAGPDAASVASSTHFTVVNGFTKHRPSKEPKSCCCNHSHQITVLVISMTILFSACILAAICFVEMRMRRETGMYKYS</sequence>
<dbReference type="OrthoDB" id="8195120at2759"/>
<protein>
    <submittedName>
        <fullName evidence="3">Uncharacterized protein</fullName>
    </submittedName>
</protein>
<evidence type="ECO:0000313" key="4">
    <source>
        <dbReference type="Proteomes" id="UP000838878"/>
    </source>
</evidence>
<keyword evidence="2" id="KW-0812">Transmembrane</keyword>
<feature type="compositionally biased region" description="Polar residues" evidence="1">
    <location>
        <begin position="1"/>
        <end position="11"/>
    </location>
</feature>
<dbReference type="EMBL" id="OV170227">
    <property type="protein sequence ID" value="CAH0728743.1"/>
    <property type="molecule type" value="Genomic_DNA"/>
</dbReference>
<keyword evidence="2" id="KW-1133">Transmembrane helix</keyword>
<feature type="compositionally biased region" description="Low complexity" evidence="1">
    <location>
        <begin position="24"/>
        <end position="55"/>
    </location>
</feature>
<feature type="region of interest" description="Disordered" evidence="1">
    <location>
        <begin position="1"/>
        <end position="55"/>
    </location>
</feature>
<name>A0A8J9VRG3_9NEOP</name>
<accession>A0A8J9VRG3</accession>
<organism evidence="3 4">
    <name type="scientific">Brenthis ino</name>
    <name type="common">lesser marbled fritillary</name>
    <dbReference type="NCBI Taxonomy" id="405034"/>
    <lineage>
        <taxon>Eukaryota</taxon>
        <taxon>Metazoa</taxon>
        <taxon>Ecdysozoa</taxon>
        <taxon>Arthropoda</taxon>
        <taxon>Hexapoda</taxon>
        <taxon>Insecta</taxon>
        <taxon>Pterygota</taxon>
        <taxon>Neoptera</taxon>
        <taxon>Endopterygota</taxon>
        <taxon>Lepidoptera</taxon>
        <taxon>Glossata</taxon>
        <taxon>Ditrysia</taxon>
        <taxon>Papilionoidea</taxon>
        <taxon>Nymphalidae</taxon>
        <taxon>Heliconiinae</taxon>
        <taxon>Argynnini</taxon>
        <taxon>Brenthis</taxon>
    </lineage>
</organism>
<reference evidence="3" key="1">
    <citation type="submission" date="2021-12" db="EMBL/GenBank/DDBJ databases">
        <authorList>
            <person name="Martin H S."/>
        </authorList>
    </citation>
    <scope>NUCLEOTIDE SEQUENCE</scope>
</reference>
<proteinExistence type="predicted"/>
<keyword evidence="4" id="KW-1185">Reference proteome</keyword>
<evidence type="ECO:0000256" key="2">
    <source>
        <dbReference type="SAM" id="Phobius"/>
    </source>
</evidence>